<evidence type="ECO:0000259" key="4">
    <source>
        <dbReference type="PROSITE" id="PS51077"/>
    </source>
</evidence>
<name>A0A3P3XHP6_9SPIR</name>
<dbReference type="InterPro" id="IPR029016">
    <property type="entry name" value="GAF-like_dom_sf"/>
</dbReference>
<dbReference type="InterPro" id="IPR036388">
    <property type="entry name" value="WH-like_DNA-bd_sf"/>
</dbReference>
<dbReference type="GO" id="GO:0003700">
    <property type="term" value="F:DNA-binding transcription factor activity"/>
    <property type="evidence" value="ECO:0007669"/>
    <property type="project" value="TreeGrafter"/>
</dbReference>
<dbReference type="SUPFAM" id="SSF46785">
    <property type="entry name" value="Winged helix' DNA-binding domain"/>
    <property type="match status" value="1"/>
</dbReference>
<dbReference type="PANTHER" id="PTHR30136:SF24">
    <property type="entry name" value="HTH-TYPE TRANSCRIPTIONAL REPRESSOR ALLR"/>
    <property type="match status" value="1"/>
</dbReference>
<dbReference type="GO" id="GO:0003677">
    <property type="term" value="F:DNA binding"/>
    <property type="evidence" value="ECO:0007669"/>
    <property type="project" value="UniProtKB-KW"/>
</dbReference>
<keyword evidence="2" id="KW-0238">DNA-binding</keyword>
<dbReference type="PANTHER" id="PTHR30136">
    <property type="entry name" value="HELIX-TURN-HELIX TRANSCRIPTIONAL REGULATOR, ICLR FAMILY"/>
    <property type="match status" value="1"/>
</dbReference>
<keyword evidence="1" id="KW-0805">Transcription regulation</keyword>
<evidence type="ECO:0000259" key="5">
    <source>
        <dbReference type="PROSITE" id="PS51078"/>
    </source>
</evidence>
<dbReference type="InterPro" id="IPR005471">
    <property type="entry name" value="Tscrpt_reg_IclR_N"/>
</dbReference>
<dbReference type="SUPFAM" id="SSF55781">
    <property type="entry name" value="GAF domain-like"/>
    <property type="match status" value="1"/>
</dbReference>
<dbReference type="GO" id="GO:0045892">
    <property type="term" value="P:negative regulation of DNA-templated transcription"/>
    <property type="evidence" value="ECO:0007669"/>
    <property type="project" value="TreeGrafter"/>
</dbReference>
<feature type="domain" description="HTH iclR-type" evidence="4">
    <location>
        <begin position="2"/>
        <end position="62"/>
    </location>
</feature>
<feature type="domain" description="IclR-ED" evidence="5">
    <location>
        <begin position="63"/>
        <end position="247"/>
    </location>
</feature>
<dbReference type="Pfam" id="PF09339">
    <property type="entry name" value="HTH_IclR"/>
    <property type="match status" value="1"/>
</dbReference>
<dbReference type="SMART" id="SM00346">
    <property type="entry name" value="HTH_ICLR"/>
    <property type="match status" value="1"/>
</dbReference>
<evidence type="ECO:0000256" key="3">
    <source>
        <dbReference type="ARBA" id="ARBA00023163"/>
    </source>
</evidence>
<dbReference type="InterPro" id="IPR014757">
    <property type="entry name" value="Tscrpt_reg_IclR_C"/>
</dbReference>
<keyword evidence="3" id="KW-0804">Transcription</keyword>
<dbReference type="AlphaFoldDB" id="A0A3P3XHP6"/>
<evidence type="ECO:0000256" key="2">
    <source>
        <dbReference type="ARBA" id="ARBA00023125"/>
    </source>
</evidence>
<dbReference type="Gene3D" id="1.10.10.10">
    <property type="entry name" value="Winged helix-like DNA-binding domain superfamily/Winged helix DNA-binding domain"/>
    <property type="match status" value="1"/>
</dbReference>
<proteinExistence type="predicted"/>
<dbReference type="PROSITE" id="PS51077">
    <property type="entry name" value="HTH_ICLR"/>
    <property type="match status" value="1"/>
</dbReference>
<dbReference type="InterPro" id="IPR050707">
    <property type="entry name" value="HTH_MetabolicPath_Reg"/>
</dbReference>
<dbReference type="Gene3D" id="3.30.450.40">
    <property type="match status" value="1"/>
</dbReference>
<dbReference type="Pfam" id="PF01614">
    <property type="entry name" value="IclR_C"/>
    <property type="match status" value="1"/>
</dbReference>
<dbReference type="EMBL" id="FWDM01000015">
    <property type="protein sequence ID" value="SLM12167.1"/>
    <property type="molecule type" value="Genomic_DNA"/>
</dbReference>
<dbReference type="PROSITE" id="PS51078">
    <property type="entry name" value="ICLR_ED"/>
    <property type="match status" value="1"/>
</dbReference>
<protein>
    <submittedName>
        <fullName evidence="6">Putative HTH-type transcriptional repressor AllR</fullName>
    </submittedName>
</protein>
<organism evidence="6">
    <name type="scientific">uncultured spirochete</name>
    <dbReference type="NCBI Taxonomy" id="156406"/>
    <lineage>
        <taxon>Bacteria</taxon>
        <taxon>Pseudomonadati</taxon>
        <taxon>Spirochaetota</taxon>
        <taxon>Spirochaetia</taxon>
        <taxon>Spirochaetales</taxon>
        <taxon>environmental samples</taxon>
    </lineage>
</organism>
<sequence>MSESAGKALDILFYLAKVGEGVSLARLSKETGMNKATALRYLTVLESKGVVERCLAGWTLGLSLFELGSKVPVRQLVAEKVRPIIERLARETGESSNLAYLAGDTAIYLDRAEANRSLRMRSMPGDRLPLYCTGVGKAILSQLTEERIRAILGPGPLPKITDSTLTDPEDIIHEAMRARELGYGVDREEFEIGLTCYAMPLRLPGSDFVGAISISGPTARMKNPEIRERFLAILRQAVQDATDMLSPYHYFENLPENRGD</sequence>
<dbReference type="InterPro" id="IPR036390">
    <property type="entry name" value="WH_DNA-bd_sf"/>
</dbReference>
<evidence type="ECO:0000256" key="1">
    <source>
        <dbReference type="ARBA" id="ARBA00023015"/>
    </source>
</evidence>
<accession>A0A3P3XHP6</accession>
<reference evidence="6" key="1">
    <citation type="submission" date="2017-02" db="EMBL/GenBank/DDBJ databases">
        <authorList>
            <person name="Regsiter A."/>
            <person name="William W."/>
        </authorList>
    </citation>
    <scope>NUCLEOTIDE SEQUENCE</scope>
    <source>
        <strain evidence="6">Bib</strain>
    </source>
</reference>
<evidence type="ECO:0000313" key="6">
    <source>
        <dbReference type="EMBL" id="SLM12167.1"/>
    </source>
</evidence>
<gene>
    <name evidence="6" type="ORF">SPIROBIBN47_220006</name>
</gene>